<name>A0A9D1Q6R9_9GAMM</name>
<feature type="chain" id="PRO_5038493412" evidence="3">
    <location>
        <begin position="28"/>
        <end position="112"/>
    </location>
</feature>
<evidence type="ECO:0000313" key="5">
    <source>
        <dbReference type="Proteomes" id="UP000823934"/>
    </source>
</evidence>
<reference evidence="4" key="2">
    <citation type="submission" date="2021-04" db="EMBL/GenBank/DDBJ databases">
        <authorList>
            <person name="Gilroy R."/>
        </authorList>
    </citation>
    <scope>NUCLEOTIDE SEQUENCE</scope>
    <source>
        <strain evidence="4">CHK160-9182</strain>
    </source>
</reference>
<dbReference type="Proteomes" id="UP000823934">
    <property type="component" value="Unassembled WGS sequence"/>
</dbReference>
<protein>
    <submittedName>
        <fullName evidence="4">DUF1283 family protein</fullName>
    </submittedName>
</protein>
<comment type="caution">
    <text evidence="4">The sequence shown here is derived from an EMBL/GenBank/DDBJ whole genome shotgun (WGS) entry which is preliminary data.</text>
</comment>
<sequence>MNKKFRKKLLTTTFILTVAIFTSSAYADTQKLIIESGDSAQSRQRAQMEKDQWKDTRTLRQKQNARAEKEWDKKDAAIDDSYACQTSENLHVYWEPNTRRCLDRRTGRPVVP</sequence>
<evidence type="ECO:0000256" key="2">
    <source>
        <dbReference type="SAM" id="MobiDB-lite"/>
    </source>
</evidence>
<feature type="region of interest" description="Disordered" evidence="2">
    <location>
        <begin position="37"/>
        <end position="71"/>
    </location>
</feature>
<keyword evidence="1 3" id="KW-0732">Signal</keyword>
<evidence type="ECO:0000313" key="4">
    <source>
        <dbReference type="EMBL" id="HIW07612.1"/>
    </source>
</evidence>
<dbReference type="AlphaFoldDB" id="A0A9D1Q6R9"/>
<dbReference type="Pfam" id="PF06932">
    <property type="entry name" value="DUF1283"/>
    <property type="match status" value="1"/>
</dbReference>
<proteinExistence type="predicted"/>
<feature type="compositionally biased region" description="Basic and acidic residues" evidence="2">
    <location>
        <begin position="46"/>
        <end position="58"/>
    </location>
</feature>
<evidence type="ECO:0000256" key="1">
    <source>
        <dbReference type="ARBA" id="ARBA00022729"/>
    </source>
</evidence>
<feature type="signal peptide" evidence="3">
    <location>
        <begin position="1"/>
        <end position="27"/>
    </location>
</feature>
<dbReference type="EMBL" id="DXHP01000213">
    <property type="protein sequence ID" value="HIW07612.1"/>
    <property type="molecule type" value="Genomic_DNA"/>
</dbReference>
<accession>A0A9D1Q6R9</accession>
<organism evidence="4 5">
    <name type="scientific">Candidatus Ignatzschineria merdigallinarum</name>
    <dbReference type="NCBI Taxonomy" id="2838621"/>
    <lineage>
        <taxon>Bacteria</taxon>
        <taxon>Pseudomonadati</taxon>
        <taxon>Pseudomonadota</taxon>
        <taxon>Gammaproteobacteria</taxon>
        <taxon>Cardiobacteriales</taxon>
        <taxon>Ignatzschineriaceae</taxon>
        <taxon>Ignatzschineria</taxon>
    </lineage>
</organism>
<reference evidence="4" key="1">
    <citation type="journal article" date="2021" name="PeerJ">
        <title>Extensive microbial diversity within the chicken gut microbiome revealed by metagenomics and culture.</title>
        <authorList>
            <person name="Gilroy R."/>
            <person name="Ravi A."/>
            <person name="Getino M."/>
            <person name="Pursley I."/>
            <person name="Horton D.L."/>
            <person name="Alikhan N.F."/>
            <person name="Baker D."/>
            <person name="Gharbi K."/>
            <person name="Hall N."/>
            <person name="Watson M."/>
            <person name="Adriaenssens E.M."/>
            <person name="Foster-Nyarko E."/>
            <person name="Jarju S."/>
            <person name="Secka A."/>
            <person name="Antonio M."/>
            <person name="Oren A."/>
            <person name="Chaudhuri R.R."/>
            <person name="La Ragione R."/>
            <person name="Hildebrand F."/>
            <person name="Pallen M.J."/>
        </authorList>
    </citation>
    <scope>NUCLEOTIDE SEQUENCE</scope>
    <source>
        <strain evidence="4">CHK160-9182</strain>
    </source>
</reference>
<dbReference type="NCBIfam" id="NF010180">
    <property type="entry name" value="PRK13659.1"/>
    <property type="match status" value="1"/>
</dbReference>
<dbReference type="InterPro" id="IPR009700">
    <property type="entry name" value="DUF1283"/>
</dbReference>
<evidence type="ECO:0000256" key="3">
    <source>
        <dbReference type="SAM" id="SignalP"/>
    </source>
</evidence>
<gene>
    <name evidence="4" type="ORF">H9889_09860</name>
</gene>